<comment type="caution">
    <text evidence="4">The sequence shown here is derived from an EMBL/GenBank/DDBJ whole genome shotgun (WGS) entry which is preliminary data.</text>
</comment>
<accession>A0A836G1N9</accession>
<keyword evidence="5" id="KW-1185">Reference proteome</keyword>
<organism evidence="4 5">
    <name type="scientific">Acromyrmex charruanus</name>
    <dbReference type="NCBI Taxonomy" id="2715315"/>
    <lineage>
        <taxon>Eukaryota</taxon>
        <taxon>Metazoa</taxon>
        <taxon>Ecdysozoa</taxon>
        <taxon>Arthropoda</taxon>
        <taxon>Hexapoda</taxon>
        <taxon>Insecta</taxon>
        <taxon>Pterygota</taxon>
        <taxon>Neoptera</taxon>
        <taxon>Endopterygota</taxon>
        <taxon>Hymenoptera</taxon>
        <taxon>Apocrita</taxon>
        <taxon>Aculeata</taxon>
        <taxon>Formicoidea</taxon>
        <taxon>Formicidae</taxon>
        <taxon>Myrmicinae</taxon>
        <taxon>Acromyrmex</taxon>
    </lineage>
</organism>
<protein>
    <submittedName>
        <fullName evidence="4">LIPA2 protein</fullName>
    </submittedName>
</protein>
<evidence type="ECO:0000313" key="5">
    <source>
        <dbReference type="Proteomes" id="UP000669903"/>
    </source>
</evidence>
<dbReference type="Proteomes" id="UP000669903">
    <property type="component" value="Unassembled WGS sequence"/>
</dbReference>
<feature type="non-terminal residue" evidence="4">
    <location>
        <position position="439"/>
    </location>
</feature>
<dbReference type="PANTHER" id="PTHR12587:SF20">
    <property type="entry name" value="LIPRIN-ALPHA, ISOFORM E"/>
    <property type="match status" value="1"/>
</dbReference>
<keyword evidence="1" id="KW-0677">Repeat</keyword>
<dbReference type="EMBL" id="JAANIC010003549">
    <property type="protein sequence ID" value="KAG5338987.1"/>
    <property type="molecule type" value="Genomic_DNA"/>
</dbReference>
<sequence length="439" mass="50593">MNKSAAEAHRILVQTYGDNALSDTTCRDWFRRFKNNDFELEDKERSGAPKKFEDKELEQLLDEDPSQTLSELGKILQVDESFLDASAKSANGLSLNDGRSLFQDKLFSLLIRFCTYRYVFTADIEKNVSGIQTTLYIMRYWFWVLDGRNQIRKIVRLCIRCFRFSAKSVEYKMGNLPPIRVRETISFAHTNVNFLKLFIFSLFSDLSSEGFLAALRLEARTSRAYLFRHIGFNETNFVGANNESKELEFSQLTKELAAARESILEREEEISELKAERNNTRLLLEHLECLVSRHERSLRMTVVKRQAAAQSGVSSEVEVLKALKSLFEHHKALDEKVFYATLSNTITLSFFNRAKFDLQSSSLDRHRDTDMIRLLGQESRIERPIGHPVGGAERDPHQVHNELPATADKVLQLSMLINERSRVPIFQSRDSSSERSSPR</sequence>
<reference evidence="4" key="1">
    <citation type="submission" date="2020-03" db="EMBL/GenBank/DDBJ databases">
        <title>Relaxed selection underlies rapid genomic changes in the transitions from sociality to social parasitism in ants.</title>
        <authorList>
            <person name="Bi X."/>
        </authorList>
    </citation>
    <scope>NUCLEOTIDE SEQUENCE</scope>
    <source>
        <strain evidence="4">BGI-DK2014a</strain>
        <tissue evidence="4">Whole body</tissue>
    </source>
</reference>
<evidence type="ECO:0000256" key="2">
    <source>
        <dbReference type="SAM" id="Coils"/>
    </source>
</evidence>
<gene>
    <name evidence="4" type="primary">Ppfia2_0</name>
    <name evidence="4" type="ORF">G6Z76_0000897</name>
</gene>
<feature type="domain" description="Mos1 transposase HTH" evidence="3">
    <location>
        <begin position="2"/>
        <end position="37"/>
    </location>
</feature>
<evidence type="ECO:0000259" key="3">
    <source>
        <dbReference type="Pfam" id="PF17906"/>
    </source>
</evidence>
<evidence type="ECO:0000313" key="4">
    <source>
        <dbReference type="EMBL" id="KAG5338987.1"/>
    </source>
</evidence>
<feature type="coiled-coil region" evidence="2">
    <location>
        <begin position="242"/>
        <end position="290"/>
    </location>
</feature>
<dbReference type="GO" id="GO:0048786">
    <property type="term" value="C:presynaptic active zone"/>
    <property type="evidence" value="ECO:0007669"/>
    <property type="project" value="TreeGrafter"/>
</dbReference>
<dbReference type="InterPro" id="IPR041426">
    <property type="entry name" value="Mos1_HTH"/>
</dbReference>
<dbReference type="InterPro" id="IPR029515">
    <property type="entry name" value="Liprin"/>
</dbReference>
<dbReference type="Gene3D" id="1.10.10.10">
    <property type="entry name" value="Winged helix-like DNA-binding domain superfamily/Winged helix DNA-binding domain"/>
    <property type="match status" value="1"/>
</dbReference>
<dbReference type="AlphaFoldDB" id="A0A836G1N9"/>
<dbReference type="InterPro" id="IPR036388">
    <property type="entry name" value="WH-like_DNA-bd_sf"/>
</dbReference>
<name>A0A836G1N9_9HYME</name>
<dbReference type="PANTHER" id="PTHR12587">
    <property type="entry name" value="LAR INTERACTING PROTEIN LIP -RELATED PROTEIN"/>
    <property type="match status" value="1"/>
</dbReference>
<feature type="non-terminal residue" evidence="4">
    <location>
        <position position="1"/>
    </location>
</feature>
<proteinExistence type="predicted"/>
<dbReference type="Gene3D" id="1.10.10.1450">
    <property type="match status" value="1"/>
</dbReference>
<dbReference type="Pfam" id="PF17906">
    <property type="entry name" value="HTH_48"/>
    <property type="match status" value="1"/>
</dbReference>
<evidence type="ECO:0000256" key="1">
    <source>
        <dbReference type="ARBA" id="ARBA00022737"/>
    </source>
</evidence>
<keyword evidence="2" id="KW-0175">Coiled coil</keyword>
<dbReference type="GO" id="GO:0050808">
    <property type="term" value="P:synapse organization"/>
    <property type="evidence" value="ECO:0007669"/>
    <property type="project" value="TreeGrafter"/>
</dbReference>